<reference evidence="1" key="2">
    <citation type="submission" date="2023-01" db="EMBL/GenBank/DDBJ databases">
        <title>Draft genome sequence of Devosia yakushimensis strain NBRC 103855.</title>
        <authorList>
            <person name="Sun Q."/>
            <person name="Mori K."/>
        </authorList>
    </citation>
    <scope>NUCLEOTIDE SEQUENCE</scope>
    <source>
        <strain evidence="1">NBRC 103855</strain>
    </source>
</reference>
<keyword evidence="2" id="KW-1185">Reference proteome</keyword>
<gene>
    <name evidence="1" type="ORF">GCM10007913_42730</name>
</gene>
<dbReference type="EMBL" id="BSNG01000004">
    <property type="protein sequence ID" value="GLQ12340.1"/>
    <property type="molecule type" value="Genomic_DNA"/>
</dbReference>
<reference evidence="1" key="1">
    <citation type="journal article" date="2014" name="Int. J. Syst. Evol. Microbiol.">
        <title>Complete genome of a new Firmicutes species belonging to the dominant human colonic microbiota ('Ruminococcus bicirculans') reveals two chromosomes and a selective capacity to utilize plant glucans.</title>
        <authorList>
            <consortium name="NISC Comparative Sequencing Program"/>
            <person name="Wegmann U."/>
            <person name="Louis P."/>
            <person name="Goesmann A."/>
            <person name="Henrissat B."/>
            <person name="Duncan S.H."/>
            <person name="Flint H.J."/>
        </authorList>
    </citation>
    <scope>NUCLEOTIDE SEQUENCE</scope>
    <source>
        <strain evidence="1">NBRC 103855</strain>
    </source>
</reference>
<evidence type="ECO:0000313" key="1">
    <source>
        <dbReference type="EMBL" id="GLQ12340.1"/>
    </source>
</evidence>
<evidence type="ECO:0000313" key="2">
    <source>
        <dbReference type="Proteomes" id="UP001161406"/>
    </source>
</evidence>
<organism evidence="1 2">
    <name type="scientific">Devosia yakushimensis</name>
    <dbReference type="NCBI Taxonomy" id="470028"/>
    <lineage>
        <taxon>Bacteria</taxon>
        <taxon>Pseudomonadati</taxon>
        <taxon>Pseudomonadota</taxon>
        <taxon>Alphaproteobacteria</taxon>
        <taxon>Hyphomicrobiales</taxon>
        <taxon>Devosiaceae</taxon>
        <taxon>Devosia</taxon>
    </lineage>
</organism>
<dbReference type="Proteomes" id="UP001161406">
    <property type="component" value="Unassembled WGS sequence"/>
</dbReference>
<accession>A0ABQ5UME3</accession>
<name>A0ABQ5UME3_9HYPH</name>
<comment type="caution">
    <text evidence="1">The sequence shown here is derived from an EMBL/GenBank/DDBJ whole genome shotgun (WGS) entry which is preliminary data.</text>
</comment>
<proteinExistence type="predicted"/>
<sequence>MGLLAAIAGFAQYRPDASGGSPGQPGMAGPALHFYVDQLKSHTGPEWSPHGNANIGWFTAR</sequence>
<protein>
    <submittedName>
        <fullName evidence="1">Uncharacterized protein</fullName>
    </submittedName>
</protein>